<dbReference type="GO" id="GO:0002100">
    <property type="term" value="P:tRNA wobble adenosine to inosine editing"/>
    <property type="evidence" value="ECO:0007669"/>
    <property type="project" value="UniProtKB-UniRule"/>
</dbReference>
<dbReference type="SUPFAM" id="SSF53927">
    <property type="entry name" value="Cytidine deaminase-like"/>
    <property type="match status" value="1"/>
</dbReference>
<comment type="subunit">
    <text evidence="2 8">Homodimer.</text>
</comment>
<dbReference type="CDD" id="cd01285">
    <property type="entry name" value="nucleoside_deaminase"/>
    <property type="match status" value="1"/>
</dbReference>
<evidence type="ECO:0000256" key="2">
    <source>
        <dbReference type="ARBA" id="ARBA00011738"/>
    </source>
</evidence>
<comment type="function">
    <text evidence="8">Catalyzes the deamination of adenosine to inosine at the wobble position 34 of tRNA(Arg2).</text>
</comment>
<dbReference type="PANTHER" id="PTHR11079">
    <property type="entry name" value="CYTOSINE DEAMINASE FAMILY MEMBER"/>
    <property type="match status" value="1"/>
</dbReference>
<evidence type="ECO:0000256" key="5">
    <source>
        <dbReference type="ARBA" id="ARBA00022801"/>
    </source>
</evidence>
<feature type="binding site" evidence="8">
    <location>
        <position position="57"/>
    </location>
    <ligand>
        <name>Zn(2+)</name>
        <dbReference type="ChEBI" id="CHEBI:29105"/>
        <note>catalytic</note>
    </ligand>
</feature>
<name>A0A844GYG1_9CHRO</name>
<evidence type="ECO:0000256" key="6">
    <source>
        <dbReference type="ARBA" id="ARBA00022833"/>
    </source>
</evidence>
<sequence length="168" mass="18718">MEELENHQYWMSQALIVAKEAGNRGDIPVGAIVVDNYNNLIAKASNQKELQKSAIAHAEILAINQANQKLGKWRLDNCTLYVTLEPCPMCIGAIIQARIKTLVYGVDDFKTGAVRTILNIPDSEVSNHRLQVFAGIQAVACGDLLKSWFNQLRQGKRQGAMEKLRIKN</sequence>
<dbReference type="PANTHER" id="PTHR11079:SF202">
    <property type="entry name" value="TRNA-SPECIFIC ADENOSINE DEAMINASE"/>
    <property type="match status" value="1"/>
</dbReference>
<dbReference type="PROSITE" id="PS51747">
    <property type="entry name" value="CYT_DCMP_DEAMINASES_2"/>
    <property type="match status" value="1"/>
</dbReference>
<evidence type="ECO:0000259" key="9">
    <source>
        <dbReference type="PROSITE" id="PS51747"/>
    </source>
</evidence>
<dbReference type="HAMAP" id="MF_00972">
    <property type="entry name" value="tRNA_aden_deaminase"/>
    <property type="match status" value="1"/>
</dbReference>
<feature type="binding site" evidence="8">
    <location>
        <position position="90"/>
    </location>
    <ligand>
        <name>Zn(2+)</name>
        <dbReference type="ChEBI" id="CHEBI:29105"/>
        <note>catalytic</note>
    </ligand>
</feature>
<gene>
    <name evidence="8" type="primary">tadA</name>
    <name evidence="10" type="ORF">GGC33_09665</name>
</gene>
<dbReference type="AlphaFoldDB" id="A0A844GYG1"/>
<comment type="cofactor">
    <cofactor evidence="8">
        <name>Zn(2+)</name>
        <dbReference type="ChEBI" id="CHEBI:29105"/>
    </cofactor>
    <text evidence="8">Binds 1 zinc ion per subunit.</text>
</comment>
<keyword evidence="6 8" id="KW-0862">Zinc</keyword>
<dbReference type="Proteomes" id="UP000437131">
    <property type="component" value="Unassembled WGS sequence"/>
</dbReference>
<evidence type="ECO:0000313" key="10">
    <source>
        <dbReference type="EMBL" id="MTF39195.1"/>
    </source>
</evidence>
<keyword evidence="3 8" id="KW-0819">tRNA processing</keyword>
<feature type="active site" description="Proton donor" evidence="8">
    <location>
        <position position="59"/>
    </location>
</feature>
<dbReference type="InterPro" id="IPR016193">
    <property type="entry name" value="Cytidine_deaminase-like"/>
</dbReference>
<dbReference type="InterPro" id="IPR002125">
    <property type="entry name" value="CMP_dCMP_dom"/>
</dbReference>
<comment type="caution">
    <text evidence="10">The sequence shown here is derived from an EMBL/GenBank/DDBJ whole genome shotgun (WGS) entry which is preliminary data.</text>
</comment>
<evidence type="ECO:0000256" key="8">
    <source>
        <dbReference type="HAMAP-Rule" id="MF_00972"/>
    </source>
</evidence>
<dbReference type="Pfam" id="PF14437">
    <property type="entry name" value="MafB19-deam"/>
    <property type="match status" value="1"/>
</dbReference>
<dbReference type="RefSeq" id="WP_099435125.1">
    <property type="nucleotide sequence ID" value="NZ_WMIA01000011.1"/>
</dbReference>
<reference evidence="10 11" key="1">
    <citation type="submission" date="2019-11" db="EMBL/GenBank/DDBJ databases">
        <title>Isolation of a new High Light Tolerant Cyanobacteria.</title>
        <authorList>
            <person name="Dobson Z."/>
            <person name="Vaughn N."/>
            <person name="Vaughn M."/>
            <person name="Fromme P."/>
            <person name="Mazor Y."/>
        </authorList>
    </citation>
    <scope>NUCLEOTIDE SEQUENCE [LARGE SCALE GENOMIC DNA]</scope>
    <source>
        <strain evidence="10 11">0216</strain>
    </source>
</reference>
<dbReference type="PROSITE" id="PS00903">
    <property type="entry name" value="CYT_DCMP_DEAMINASES_1"/>
    <property type="match status" value="1"/>
</dbReference>
<keyword evidence="5 8" id="KW-0378">Hydrolase</keyword>
<evidence type="ECO:0000256" key="7">
    <source>
        <dbReference type="ARBA" id="ARBA00048045"/>
    </source>
</evidence>
<evidence type="ECO:0000256" key="3">
    <source>
        <dbReference type="ARBA" id="ARBA00022694"/>
    </source>
</evidence>
<accession>A0A844GYG1</accession>
<dbReference type="GO" id="GO:0052717">
    <property type="term" value="F:tRNA-specific adenosine-34 deaminase activity"/>
    <property type="evidence" value="ECO:0007669"/>
    <property type="project" value="UniProtKB-UniRule"/>
</dbReference>
<keyword evidence="4 8" id="KW-0479">Metal-binding</keyword>
<comment type="similarity">
    <text evidence="1">Belongs to the cytidine and deoxycytidylate deaminase family. ADAT2 subfamily.</text>
</comment>
<evidence type="ECO:0000256" key="4">
    <source>
        <dbReference type="ARBA" id="ARBA00022723"/>
    </source>
</evidence>
<evidence type="ECO:0000256" key="1">
    <source>
        <dbReference type="ARBA" id="ARBA00010669"/>
    </source>
</evidence>
<dbReference type="EC" id="3.5.4.33" evidence="8"/>
<dbReference type="GO" id="GO:0008270">
    <property type="term" value="F:zinc ion binding"/>
    <property type="evidence" value="ECO:0007669"/>
    <property type="project" value="UniProtKB-UniRule"/>
</dbReference>
<dbReference type="FunFam" id="3.40.140.10:FF:000005">
    <property type="entry name" value="tRNA-specific adenosine deaminase"/>
    <property type="match status" value="1"/>
</dbReference>
<dbReference type="InterPro" id="IPR016192">
    <property type="entry name" value="APOBEC/CMP_deaminase_Zn-bd"/>
</dbReference>
<organism evidence="10 11">
    <name type="scientific">Cyanobacterium aponinum 0216</name>
    <dbReference type="NCBI Taxonomy" id="2676140"/>
    <lineage>
        <taxon>Bacteria</taxon>
        <taxon>Bacillati</taxon>
        <taxon>Cyanobacteriota</taxon>
        <taxon>Cyanophyceae</taxon>
        <taxon>Oscillatoriophycideae</taxon>
        <taxon>Chroococcales</taxon>
        <taxon>Geminocystaceae</taxon>
        <taxon>Cyanobacterium</taxon>
    </lineage>
</organism>
<proteinExistence type="inferred from homology"/>
<feature type="binding site" evidence="8">
    <location>
        <position position="87"/>
    </location>
    <ligand>
        <name>Zn(2+)</name>
        <dbReference type="ChEBI" id="CHEBI:29105"/>
        <note>catalytic</note>
    </ligand>
</feature>
<dbReference type="InterPro" id="IPR028883">
    <property type="entry name" value="tRNA_aden_deaminase"/>
</dbReference>
<evidence type="ECO:0000313" key="11">
    <source>
        <dbReference type="Proteomes" id="UP000437131"/>
    </source>
</evidence>
<dbReference type="Gene3D" id="3.40.140.10">
    <property type="entry name" value="Cytidine Deaminase, domain 2"/>
    <property type="match status" value="1"/>
</dbReference>
<protein>
    <recommendedName>
        <fullName evidence="8">tRNA-specific adenosine deaminase</fullName>
        <ecNumber evidence="8">3.5.4.33</ecNumber>
    </recommendedName>
</protein>
<dbReference type="EMBL" id="WMIA01000011">
    <property type="protein sequence ID" value="MTF39195.1"/>
    <property type="molecule type" value="Genomic_DNA"/>
</dbReference>
<comment type="catalytic activity">
    <reaction evidence="7 8">
        <text>adenosine(34) in tRNA + H2O + H(+) = inosine(34) in tRNA + NH4(+)</text>
        <dbReference type="Rhea" id="RHEA:43168"/>
        <dbReference type="Rhea" id="RHEA-COMP:10373"/>
        <dbReference type="Rhea" id="RHEA-COMP:10374"/>
        <dbReference type="ChEBI" id="CHEBI:15377"/>
        <dbReference type="ChEBI" id="CHEBI:15378"/>
        <dbReference type="ChEBI" id="CHEBI:28938"/>
        <dbReference type="ChEBI" id="CHEBI:74411"/>
        <dbReference type="ChEBI" id="CHEBI:82852"/>
        <dbReference type="EC" id="3.5.4.33"/>
    </reaction>
</comment>
<feature type="domain" description="CMP/dCMP-type deaminase" evidence="9">
    <location>
        <begin position="5"/>
        <end position="133"/>
    </location>
</feature>
<dbReference type="NCBIfam" id="NF008113">
    <property type="entry name" value="PRK10860.1"/>
    <property type="match status" value="1"/>
</dbReference>
<dbReference type="InterPro" id="IPR058535">
    <property type="entry name" value="MafB19-deam"/>
</dbReference>